<dbReference type="Pfam" id="PF13649">
    <property type="entry name" value="Methyltransf_25"/>
    <property type="match status" value="1"/>
</dbReference>
<dbReference type="InterPro" id="IPR029063">
    <property type="entry name" value="SAM-dependent_MTases_sf"/>
</dbReference>
<dbReference type="SUPFAM" id="SSF53335">
    <property type="entry name" value="S-adenosyl-L-methionine-dependent methyltransferases"/>
    <property type="match status" value="1"/>
</dbReference>
<evidence type="ECO:0000313" key="3">
    <source>
        <dbReference type="Proteomes" id="UP000030302"/>
    </source>
</evidence>
<name>A0A0A1F9V9_9BURK</name>
<sequence>MSQAEKIFTEIYQGNNWGSNESVSGPGSELYRTRHLQRELPYMLDELNIRSMLDLPCGDFNWMQHVDLSRVDYIGADIVPQLVERNRERFSQPGRQFVQLDLLHTPLPRVDAVFCRDCLVHLPLQGVFTALKNICDSGALYLLTSSYSFRGFDANGEIALGEWRRLNLELGPFHFPAPSRYIIEGSDESEGRLSDKVIGVWPVDQIKKRLAAL</sequence>
<dbReference type="HOGENOM" id="CLU_073683_0_0_4"/>
<dbReference type="OrthoDB" id="20930at2"/>
<dbReference type="KEGG" id="care:LT85_2375"/>
<organism evidence="2 3">
    <name type="scientific">Collimonas arenae</name>
    <dbReference type="NCBI Taxonomy" id="279058"/>
    <lineage>
        <taxon>Bacteria</taxon>
        <taxon>Pseudomonadati</taxon>
        <taxon>Pseudomonadota</taxon>
        <taxon>Betaproteobacteria</taxon>
        <taxon>Burkholderiales</taxon>
        <taxon>Oxalobacteraceae</taxon>
        <taxon>Collimonas</taxon>
    </lineage>
</organism>
<reference evidence="3" key="1">
    <citation type="journal article" date="2014" name="Soil Biol. Biochem.">
        <title>Structure and function of bacterial communities in ageing soils: Insights from the Mendocino ecological staircase.</title>
        <authorList>
            <person name="Uroz S."/>
            <person name="Tech J.J."/>
            <person name="Sawaya N.A."/>
            <person name="Frey-Klett P."/>
            <person name="Leveau J.H.J."/>
        </authorList>
    </citation>
    <scope>NUCLEOTIDE SEQUENCE [LARGE SCALE GENOMIC DNA]</scope>
    <source>
        <strain evidence="3">Cal35</strain>
    </source>
</reference>
<accession>A0A0A1F9V9</accession>
<evidence type="ECO:0000259" key="1">
    <source>
        <dbReference type="Pfam" id="PF13649"/>
    </source>
</evidence>
<dbReference type="RefSeq" id="WP_081992298.1">
    <property type="nucleotide sequence ID" value="NZ_CP009962.1"/>
</dbReference>
<keyword evidence="3" id="KW-1185">Reference proteome</keyword>
<feature type="domain" description="Methyltransferase" evidence="1">
    <location>
        <begin position="53"/>
        <end position="135"/>
    </location>
</feature>
<dbReference type="STRING" id="279058.LT85_2375"/>
<dbReference type="AlphaFoldDB" id="A0A0A1F9V9"/>
<gene>
    <name evidence="2" type="ORF">LT85_2375</name>
</gene>
<dbReference type="Gene3D" id="3.40.50.150">
    <property type="entry name" value="Vaccinia Virus protein VP39"/>
    <property type="match status" value="1"/>
</dbReference>
<evidence type="ECO:0000313" key="2">
    <source>
        <dbReference type="EMBL" id="AIY41533.1"/>
    </source>
</evidence>
<dbReference type="Proteomes" id="UP000030302">
    <property type="component" value="Chromosome"/>
</dbReference>
<dbReference type="EMBL" id="CP009962">
    <property type="protein sequence ID" value="AIY41533.1"/>
    <property type="molecule type" value="Genomic_DNA"/>
</dbReference>
<protein>
    <recommendedName>
        <fullName evidence="1">Methyltransferase domain-containing protein</fullName>
    </recommendedName>
</protein>
<dbReference type="InterPro" id="IPR041698">
    <property type="entry name" value="Methyltransf_25"/>
</dbReference>
<proteinExistence type="predicted"/>